<comment type="similarity">
    <text evidence="2 16">Belongs to the eukaryotic GTase family.</text>
</comment>
<feature type="active site" description="N6-GMP-lysine intermediate" evidence="17">
    <location>
        <position position="66"/>
    </location>
</feature>
<dbReference type="GO" id="GO:0003910">
    <property type="term" value="F:DNA ligase (ATP) activity"/>
    <property type="evidence" value="ECO:0007669"/>
    <property type="project" value="InterPro"/>
</dbReference>
<dbReference type="PANTHER" id="PTHR10367:SF17">
    <property type="entry name" value="MRNA-CAPPING ENZYME"/>
    <property type="match status" value="1"/>
</dbReference>
<evidence type="ECO:0000256" key="15">
    <source>
        <dbReference type="ARBA" id="ARBA00047082"/>
    </source>
</evidence>
<dbReference type="GO" id="GO:0005525">
    <property type="term" value="F:GTP binding"/>
    <property type="evidence" value="ECO:0007669"/>
    <property type="project" value="UniProtKB-KW"/>
</dbReference>
<evidence type="ECO:0000256" key="4">
    <source>
        <dbReference type="ARBA" id="ARBA00019171"/>
    </source>
</evidence>
<gene>
    <name evidence="20" type="primary">ceg1</name>
    <name evidence="20" type="ORF">LOC62_03G005027</name>
</gene>
<dbReference type="PIRSF" id="PIRSF036959">
    <property type="entry name" value="mRNA_cap_alpha"/>
    <property type="match status" value="1"/>
</dbReference>
<dbReference type="InterPro" id="IPR017075">
    <property type="entry name" value="mRNA_cap_enzyme_alpha"/>
</dbReference>
<evidence type="ECO:0000256" key="3">
    <source>
        <dbReference type="ARBA" id="ARBA00012475"/>
    </source>
</evidence>
<dbReference type="GO" id="GO:0005524">
    <property type="term" value="F:ATP binding"/>
    <property type="evidence" value="ECO:0007669"/>
    <property type="project" value="InterPro"/>
</dbReference>
<proteinExistence type="inferred from homology"/>
<evidence type="ECO:0000256" key="6">
    <source>
        <dbReference type="ARBA" id="ARBA00022679"/>
    </source>
</evidence>
<accession>A0AAF0YCV0</accession>
<reference evidence="20" key="1">
    <citation type="submission" date="2023-10" db="EMBL/GenBank/DDBJ databases">
        <authorList>
            <person name="Noh H."/>
        </authorList>
    </citation>
    <scope>NUCLEOTIDE SEQUENCE</scope>
    <source>
        <strain evidence="20">DUCC4014</strain>
    </source>
</reference>
<dbReference type="Gene3D" id="2.40.50.140">
    <property type="entry name" value="Nucleic acid-binding proteins"/>
    <property type="match status" value="1"/>
</dbReference>
<dbReference type="GeneID" id="87808258"/>
<protein>
    <recommendedName>
        <fullName evidence="4 16">mRNA-capping enzyme subunit alpha</fullName>
        <ecNumber evidence="3 16">2.7.7.50</ecNumber>
    </recommendedName>
    <alternativeName>
        <fullName evidence="12 16">GTP--RNA guanylyltransferase</fullName>
    </alternativeName>
    <alternativeName>
        <fullName evidence="13 16">mRNA guanylyltransferase</fullName>
    </alternativeName>
</protein>
<dbReference type="Proteomes" id="UP000827549">
    <property type="component" value="Chromosome 3"/>
</dbReference>
<name>A0AAF0YCV0_9TREE</name>
<dbReference type="InterPro" id="IPR001339">
    <property type="entry name" value="mRNA_cap_enzyme_adenylation"/>
</dbReference>
<feature type="compositionally biased region" description="Low complexity" evidence="18">
    <location>
        <begin position="376"/>
        <end position="393"/>
    </location>
</feature>
<dbReference type="SUPFAM" id="SSF56091">
    <property type="entry name" value="DNA ligase/mRNA capping enzyme, catalytic domain"/>
    <property type="match status" value="1"/>
</dbReference>
<feature type="domain" description="ATP-dependent DNA ligase family profile" evidence="19">
    <location>
        <begin position="138"/>
        <end position="238"/>
    </location>
</feature>
<keyword evidence="5 16" id="KW-0507">mRNA processing</keyword>
<evidence type="ECO:0000256" key="12">
    <source>
        <dbReference type="ARBA" id="ARBA00029909"/>
    </source>
</evidence>
<evidence type="ECO:0000256" key="2">
    <source>
        <dbReference type="ARBA" id="ARBA00010237"/>
    </source>
</evidence>
<keyword evidence="10 16" id="KW-0342">GTP-binding</keyword>
<comment type="subcellular location">
    <subcellularLocation>
        <location evidence="1 16">Nucleus</location>
    </subcellularLocation>
</comment>
<comment type="function">
    <text evidence="16">Second step of mRNA capping. Transfer of the GMP moiety of GTP to the 5'-end of RNA via an enzyme-GMP covalent reaction intermediate.</text>
</comment>
<dbReference type="RefSeq" id="XP_062627536.1">
    <property type="nucleotide sequence ID" value="XM_062771552.1"/>
</dbReference>
<evidence type="ECO:0000256" key="7">
    <source>
        <dbReference type="ARBA" id="ARBA00022695"/>
    </source>
</evidence>
<evidence type="ECO:0000313" key="20">
    <source>
        <dbReference type="EMBL" id="WOO81504.1"/>
    </source>
</evidence>
<evidence type="ECO:0000256" key="11">
    <source>
        <dbReference type="ARBA" id="ARBA00023242"/>
    </source>
</evidence>
<dbReference type="GO" id="GO:0006310">
    <property type="term" value="P:DNA recombination"/>
    <property type="evidence" value="ECO:0007669"/>
    <property type="project" value="InterPro"/>
</dbReference>
<keyword evidence="11 16" id="KW-0539">Nucleus</keyword>
<feature type="region of interest" description="Disordered" evidence="18">
    <location>
        <begin position="367"/>
        <end position="416"/>
    </location>
</feature>
<organism evidence="20 21">
    <name type="scientific">Vanrija pseudolonga</name>
    <dbReference type="NCBI Taxonomy" id="143232"/>
    <lineage>
        <taxon>Eukaryota</taxon>
        <taxon>Fungi</taxon>
        <taxon>Dikarya</taxon>
        <taxon>Basidiomycota</taxon>
        <taxon>Agaricomycotina</taxon>
        <taxon>Tremellomycetes</taxon>
        <taxon>Trichosporonales</taxon>
        <taxon>Trichosporonaceae</taxon>
        <taxon>Vanrija</taxon>
    </lineage>
</organism>
<dbReference type="InterPro" id="IPR012340">
    <property type="entry name" value="NA-bd_OB-fold"/>
</dbReference>
<dbReference type="EC" id="2.7.7.50" evidence="3 16"/>
<keyword evidence="9 16" id="KW-0506">mRNA capping</keyword>
<dbReference type="Pfam" id="PF01331">
    <property type="entry name" value="mRNA_cap_enzyme"/>
    <property type="match status" value="1"/>
</dbReference>
<keyword evidence="21" id="KW-1185">Reference proteome</keyword>
<dbReference type="AlphaFoldDB" id="A0AAF0YCV0"/>
<dbReference type="SUPFAM" id="SSF50249">
    <property type="entry name" value="Nucleic acid-binding proteins"/>
    <property type="match status" value="1"/>
</dbReference>
<comment type="catalytic activity">
    <reaction evidence="14">
        <text>a 5'-end diphospho-ribonucleoside in mRNA + GTP + H(+) = a 5'-end (5'-triphosphoguanosine)-ribonucleoside in mRNA + diphosphate</text>
        <dbReference type="Rhea" id="RHEA:67012"/>
        <dbReference type="Rhea" id="RHEA-COMP:17165"/>
        <dbReference type="Rhea" id="RHEA-COMP:17166"/>
        <dbReference type="ChEBI" id="CHEBI:15378"/>
        <dbReference type="ChEBI" id="CHEBI:33019"/>
        <dbReference type="ChEBI" id="CHEBI:37565"/>
        <dbReference type="ChEBI" id="CHEBI:167616"/>
        <dbReference type="ChEBI" id="CHEBI:167617"/>
        <dbReference type="EC" id="2.7.7.50"/>
    </reaction>
    <physiologicalReaction direction="left-to-right" evidence="14">
        <dbReference type="Rhea" id="RHEA:67013"/>
    </physiologicalReaction>
</comment>
<dbReference type="CDD" id="cd07895">
    <property type="entry name" value="Adenylation_mRNA_capping"/>
    <property type="match status" value="1"/>
</dbReference>
<keyword evidence="6 16" id="KW-0808">Transferase</keyword>
<evidence type="ECO:0000256" key="18">
    <source>
        <dbReference type="SAM" id="MobiDB-lite"/>
    </source>
</evidence>
<evidence type="ECO:0000256" key="8">
    <source>
        <dbReference type="ARBA" id="ARBA00022741"/>
    </source>
</evidence>
<dbReference type="PROSITE" id="PS50160">
    <property type="entry name" value="DNA_LIGASE_A3"/>
    <property type="match status" value="1"/>
</dbReference>
<dbReference type="InterPro" id="IPR013846">
    <property type="entry name" value="mRNA_cap_enzyme_C"/>
</dbReference>
<dbReference type="GO" id="GO:0006281">
    <property type="term" value="P:DNA repair"/>
    <property type="evidence" value="ECO:0007669"/>
    <property type="project" value="InterPro"/>
</dbReference>
<sequence length="416" mass="47845">MSHTPSIIPDIPGVQLQDRDTRQFLNQHIGNLCGLRDGRFPGSQPVSFTTRSVELLEKMDFWVCEKTDGVRVLLFIVFNQQSGSQEVYLIDRKQRYFAMEDLHFAHWERENDPLTDTLLDGELVIDIDPRTGQHILRYYAFDCLVINGENIMKKPLVKRFARLRDWVVKPMNKSFQRFPEWKEQAPFEIVDKKQELSYYTSRVLDVHVPQLMHGHDGLIFTCAESEYLPGTDERILKWKPPSENSVDFKLELRFPPAPNNPSEPDFCAKPVFILNQWAGGEDYEFFDEMDVGDAEWEQMKESGEEFDGRVVEVTWDQDRGWKMFRFRDDKPHGNHKSTVGKVLVSIADGVEIADVLGRQDAIRAAWKERDARRNSRAPPEQQRQQQQRPSASAPVPPPGGGGRPAAGPPVVAGLRR</sequence>
<evidence type="ECO:0000259" key="19">
    <source>
        <dbReference type="PROSITE" id="PS50160"/>
    </source>
</evidence>
<evidence type="ECO:0000256" key="1">
    <source>
        <dbReference type="ARBA" id="ARBA00004123"/>
    </source>
</evidence>
<evidence type="ECO:0000256" key="17">
    <source>
        <dbReference type="PIRSR" id="PIRSR036959-1"/>
    </source>
</evidence>
<keyword evidence="7 16" id="KW-0548">Nucleotidyltransferase</keyword>
<comment type="subunit">
    <text evidence="15">Heterodimer. The mRNA-capping enzyme is composed of two separate chains alpha and beta, respectively a mRNA guanylyltransferase and an mRNA 5'-triphosphate monophosphatase.</text>
</comment>
<evidence type="ECO:0000256" key="13">
    <source>
        <dbReference type="ARBA" id="ARBA00030702"/>
    </source>
</evidence>
<dbReference type="PANTHER" id="PTHR10367">
    <property type="entry name" value="MRNA-CAPPING ENZYME"/>
    <property type="match status" value="1"/>
</dbReference>
<evidence type="ECO:0000256" key="10">
    <source>
        <dbReference type="ARBA" id="ARBA00023134"/>
    </source>
</evidence>
<dbReference type="GO" id="GO:0006370">
    <property type="term" value="P:7-methylguanosine mRNA capping"/>
    <property type="evidence" value="ECO:0007669"/>
    <property type="project" value="UniProtKB-KW"/>
</dbReference>
<evidence type="ECO:0000256" key="9">
    <source>
        <dbReference type="ARBA" id="ARBA00023042"/>
    </source>
</evidence>
<dbReference type="EMBL" id="CP086716">
    <property type="protein sequence ID" value="WOO81504.1"/>
    <property type="molecule type" value="Genomic_DNA"/>
</dbReference>
<keyword evidence="8 16" id="KW-0547">Nucleotide-binding</keyword>
<dbReference type="Gene3D" id="3.30.470.30">
    <property type="entry name" value="DNA ligase/mRNA capping enzyme"/>
    <property type="match status" value="1"/>
</dbReference>
<evidence type="ECO:0000256" key="5">
    <source>
        <dbReference type="ARBA" id="ARBA00022664"/>
    </source>
</evidence>
<evidence type="ECO:0000256" key="16">
    <source>
        <dbReference type="PIRNR" id="PIRNR036959"/>
    </source>
</evidence>
<evidence type="ECO:0000256" key="14">
    <source>
        <dbReference type="ARBA" id="ARBA00044624"/>
    </source>
</evidence>
<dbReference type="Pfam" id="PF03919">
    <property type="entry name" value="mRNA_cap_C"/>
    <property type="match status" value="1"/>
</dbReference>
<dbReference type="InterPro" id="IPR012310">
    <property type="entry name" value="DNA_ligase_ATP-dep_cent"/>
</dbReference>
<dbReference type="GO" id="GO:0031533">
    <property type="term" value="C:mRNA capping enzyme complex"/>
    <property type="evidence" value="ECO:0007669"/>
    <property type="project" value="InterPro"/>
</dbReference>
<dbReference type="InterPro" id="IPR051029">
    <property type="entry name" value="mRNA_Capping_Enz/RNA_Phosphat"/>
</dbReference>
<dbReference type="FunFam" id="3.30.470.30:FF:000011">
    <property type="entry name" value="mRNA-capping enzyme subunit alpha"/>
    <property type="match status" value="1"/>
</dbReference>
<dbReference type="GO" id="GO:0004484">
    <property type="term" value="F:mRNA guanylyltransferase activity"/>
    <property type="evidence" value="ECO:0007669"/>
    <property type="project" value="UniProtKB-EC"/>
</dbReference>
<evidence type="ECO:0000313" key="21">
    <source>
        <dbReference type="Proteomes" id="UP000827549"/>
    </source>
</evidence>